<evidence type="ECO:0000313" key="3">
    <source>
        <dbReference type="Proteomes" id="UP001430374"/>
    </source>
</evidence>
<reference evidence="2" key="1">
    <citation type="submission" date="2021-08" db="EMBL/GenBank/DDBJ databases">
        <title>Complete genome sequence of Chryseobacterium sp strain PS-8.</title>
        <authorList>
            <person name="Das S.K."/>
        </authorList>
    </citation>
    <scope>NUCLEOTIDE SEQUENCE</scope>
    <source>
        <strain evidence="2">PS-8</strain>
    </source>
</reference>
<sequence length="377" mass="44254">MKKKILFIYYQNIKPNGISKVLSNLVDELLDQKYDIEILFLMAPHEDFYPVNPKIKKHYTDSFAHRYSKFATYINKHFKFIPKIYNIHSYLYDLGSYKVLKEWVHENHHKYETIITCWYKLSAMLALDKRLSGKTIAWEHMSFTSGGVFWNKALRPYYKNLKNVVSTNIPGEKHYLNFNKKSLTIYNLMDNEVEKQPFIPAQEKKNIISVVARMDPEKNISEFVDIIAEAHLPEDWKVVIIGGGREEKKIRDEVFSKNLSHKIELLGNQNMDEVYKLLKSSKINCLTSTEEALPTILIQAMFFSNALIAYDCNYGPSDIINEKNGFLVPLHNKMAFIQKLETLTKNENLLNELIASSFEETQHWKKENIIQKWKKIL</sequence>
<dbReference type="GO" id="GO:0016757">
    <property type="term" value="F:glycosyltransferase activity"/>
    <property type="evidence" value="ECO:0007669"/>
    <property type="project" value="UniProtKB-KW"/>
</dbReference>
<evidence type="ECO:0000313" key="2">
    <source>
        <dbReference type="EMBL" id="MCF2221280.1"/>
    </source>
</evidence>
<name>A0ABS9CAF4_9FLAO</name>
<keyword evidence="3" id="KW-1185">Reference proteome</keyword>
<protein>
    <submittedName>
        <fullName evidence="2">Glycosyltransferase</fullName>
        <ecNumber evidence="2">2.4.-.-</ecNumber>
    </submittedName>
</protein>
<dbReference type="InterPro" id="IPR001296">
    <property type="entry name" value="Glyco_trans_1"/>
</dbReference>
<dbReference type="EC" id="2.4.-.-" evidence="2"/>
<dbReference type="SUPFAM" id="SSF53756">
    <property type="entry name" value="UDP-Glycosyltransferase/glycogen phosphorylase"/>
    <property type="match status" value="1"/>
</dbReference>
<evidence type="ECO:0000259" key="1">
    <source>
        <dbReference type="Pfam" id="PF00534"/>
    </source>
</evidence>
<feature type="domain" description="Glycosyl transferase family 1" evidence="1">
    <location>
        <begin position="198"/>
        <end position="355"/>
    </location>
</feature>
<accession>A0ABS9CAF4</accession>
<proteinExistence type="predicted"/>
<comment type="caution">
    <text evidence="2">The sequence shown here is derived from an EMBL/GenBank/DDBJ whole genome shotgun (WGS) entry which is preliminary data.</text>
</comment>
<dbReference type="Gene3D" id="3.40.50.2000">
    <property type="entry name" value="Glycogen Phosphorylase B"/>
    <property type="match status" value="2"/>
</dbReference>
<dbReference type="PANTHER" id="PTHR12526:SF630">
    <property type="entry name" value="GLYCOSYLTRANSFERASE"/>
    <property type="match status" value="1"/>
</dbReference>
<gene>
    <name evidence="2" type="ORF">H9Q08_18480</name>
</gene>
<keyword evidence="2" id="KW-0328">Glycosyltransferase</keyword>
<dbReference type="EMBL" id="JACSGT010000002">
    <property type="protein sequence ID" value="MCF2221280.1"/>
    <property type="molecule type" value="Genomic_DNA"/>
</dbReference>
<dbReference type="PANTHER" id="PTHR12526">
    <property type="entry name" value="GLYCOSYLTRANSFERASE"/>
    <property type="match status" value="1"/>
</dbReference>
<dbReference type="Pfam" id="PF00534">
    <property type="entry name" value="Glycos_transf_1"/>
    <property type="match status" value="1"/>
</dbReference>
<keyword evidence="2" id="KW-0808">Transferase</keyword>
<dbReference type="RefSeq" id="WP_235132588.1">
    <property type="nucleotide sequence ID" value="NZ_JACSGT010000002.1"/>
</dbReference>
<dbReference type="Proteomes" id="UP001430374">
    <property type="component" value="Unassembled WGS sequence"/>
</dbReference>
<organism evidence="2 3">
    <name type="scientific">Chryseobacterium indicum</name>
    <dbReference type="NCBI Taxonomy" id="2766954"/>
    <lineage>
        <taxon>Bacteria</taxon>
        <taxon>Pseudomonadati</taxon>
        <taxon>Bacteroidota</taxon>
        <taxon>Flavobacteriia</taxon>
        <taxon>Flavobacteriales</taxon>
        <taxon>Weeksellaceae</taxon>
        <taxon>Chryseobacterium group</taxon>
        <taxon>Chryseobacterium</taxon>
    </lineage>
</organism>